<sequence>MDNSTEKQLNRIDLNLLIALSVLLKEKNVSKAADVLFLTQSAMSKTLKRLRDLFDDELLFRSANKMHITVKGEQLQQQLPSLLASLNSFMQEDEFDPSTCEMSFSLSVPASMNHSLLLPLLQTLAKQAPKIKVTEHPALVDPYDMLENNDIDFAINFADKKDSNFIVTPCEKFSLAIFAGKHHPLLKKSKVGAKKVISYEDCLQYNFIAMNHGDNSQNKITSTIHQILNEAKYKEKLVFKSNQLLLITELLATTDSLYIGPEHLLRVSNLSNTIAPVYTFDLADDNKVPTYLIEHKRLTNSLAHQWMKQKIIEQFAQ</sequence>
<keyword evidence="2" id="KW-0805">Transcription regulation</keyword>
<evidence type="ECO:0000256" key="1">
    <source>
        <dbReference type="ARBA" id="ARBA00009437"/>
    </source>
</evidence>
<dbReference type="PROSITE" id="PS50931">
    <property type="entry name" value="HTH_LYSR"/>
    <property type="match status" value="1"/>
</dbReference>
<dbReference type="RefSeq" id="WP_348386279.1">
    <property type="nucleotide sequence ID" value="NZ_CP134146.1"/>
</dbReference>
<dbReference type="SUPFAM" id="SSF46785">
    <property type="entry name" value="Winged helix' DNA-binding domain"/>
    <property type="match status" value="1"/>
</dbReference>
<evidence type="ECO:0000256" key="3">
    <source>
        <dbReference type="ARBA" id="ARBA00023125"/>
    </source>
</evidence>
<dbReference type="Pfam" id="PF00126">
    <property type="entry name" value="HTH_1"/>
    <property type="match status" value="1"/>
</dbReference>
<keyword evidence="3" id="KW-0238">DNA-binding</keyword>
<reference evidence="7" key="1">
    <citation type="submission" date="2023-09" db="EMBL/GenBank/DDBJ databases">
        <authorList>
            <person name="Li S."/>
            <person name="Li X."/>
            <person name="Zhang C."/>
            <person name="Zhao Z."/>
        </authorList>
    </citation>
    <scope>NUCLEOTIDE SEQUENCE [LARGE SCALE GENOMIC DNA]</scope>
    <source>
        <strain evidence="7">SQ345</strain>
    </source>
</reference>
<evidence type="ECO:0000313" key="6">
    <source>
        <dbReference type="EMBL" id="WNC67115.1"/>
    </source>
</evidence>
<dbReference type="PANTHER" id="PTHR30118">
    <property type="entry name" value="HTH-TYPE TRANSCRIPTIONAL REGULATOR LEUO-RELATED"/>
    <property type="match status" value="1"/>
</dbReference>
<dbReference type="InterPro" id="IPR036388">
    <property type="entry name" value="WH-like_DNA-bd_sf"/>
</dbReference>
<comment type="similarity">
    <text evidence="1">Belongs to the LysR transcriptional regulatory family.</text>
</comment>
<dbReference type="SUPFAM" id="SSF53850">
    <property type="entry name" value="Periplasmic binding protein-like II"/>
    <property type="match status" value="1"/>
</dbReference>
<dbReference type="InterPro" id="IPR000847">
    <property type="entry name" value="LysR_HTH_N"/>
</dbReference>
<feature type="domain" description="HTH lysR-type" evidence="5">
    <location>
        <begin position="12"/>
        <end position="69"/>
    </location>
</feature>
<dbReference type="Pfam" id="PF03466">
    <property type="entry name" value="LysR_substrate"/>
    <property type="match status" value="1"/>
</dbReference>
<organism evidence="6 7">
    <name type="scientific">Thalassotalea nanhaiensis</name>
    <dbReference type="NCBI Taxonomy" id="3065648"/>
    <lineage>
        <taxon>Bacteria</taxon>
        <taxon>Pseudomonadati</taxon>
        <taxon>Pseudomonadota</taxon>
        <taxon>Gammaproteobacteria</taxon>
        <taxon>Alteromonadales</taxon>
        <taxon>Colwelliaceae</taxon>
        <taxon>Thalassotalea</taxon>
    </lineage>
</organism>
<dbReference type="Gene3D" id="3.40.190.10">
    <property type="entry name" value="Periplasmic binding protein-like II"/>
    <property type="match status" value="2"/>
</dbReference>
<evidence type="ECO:0000313" key="7">
    <source>
        <dbReference type="Proteomes" id="UP001248581"/>
    </source>
</evidence>
<keyword evidence="4" id="KW-0804">Transcription</keyword>
<accession>A0ABY9TH50</accession>
<name>A0ABY9TH50_9GAMM</name>
<dbReference type="InterPro" id="IPR005119">
    <property type="entry name" value="LysR_subst-bd"/>
</dbReference>
<keyword evidence="7" id="KW-1185">Reference proteome</keyword>
<dbReference type="EMBL" id="CP134146">
    <property type="protein sequence ID" value="WNC67115.1"/>
    <property type="molecule type" value="Genomic_DNA"/>
</dbReference>
<gene>
    <name evidence="6" type="ORF">RI845_11325</name>
</gene>
<evidence type="ECO:0000256" key="2">
    <source>
        <dbReference type="ARBA" id="ARBA00023015"/>
    </source>
</evidence>
<dbReference type="PANTHER" id="PTHR30118:SF15">
    <property type="entry name" value="TRANSCRIPTIONAL REGULATORY PROTEIN"/>
    <property type="match status" value="1"/>
</dbReference>
<evidence type="ECO:0000256" key="4">
    <source>
        <dbReference type="ARBA" id="ARBA00023163"/>
    </source>
</evidence>
<proteinExistence type="inferred from homology"/>
<evidence type="ECO:0000259" key="5">
    <source>
        <dbReference type="PROSITE" id="PS50931"/>
    </source>
</evidence>
<dbReference type="Gene3D" id="1.10.10.10">
    <property type="entry name" value="Winged helix-like DNA-binding domain superfamily/Winged helix DNA-binding domain"/>
    <property type="match status" value="1"/>
</dbReference>
<dbReference type="InterPro" id="IPR036390">
    <property type="entry name" value="WH_DNA-bd_sf"/>
</dbReference>
<dbReference type="Proteomes" id="UP001248581">
    <property type="component" value="Chromosome"/>
</dbReference>
<dbReference type="InterPro" id="IPR050389">
    <property type="entry name" value="LysR-type_TF"/>
</dbReference>
<protein>
    <submittedName>
        <fullName evidence="6">LysR family transcriptional regulator</fullName>
    </submittedName>
</protein>